<name>A0A653KXW6_AERVE</name>
<organism evidence="1 2">
    <name type="scientific">Aeromonas veronii</name>
    <dbReference type="NCBI Taxonomy" id="654"/>
    <lineage>
        <taxon>Bacteria</taxon>
        <taxon>Pseudomonadati</taxon>
        <taxon>Pseudomonadota</taxon>
        <taxon>Gammaproteobacteria</taxon>
        <taxon>Aeromonadales</taxon>
        <taxon>Aeromonadaceae</taxon>
        <taxon>Aeromonas</taxon>
    </lineage>
</organism>
<accession>A0A653KXW6</accession>
<evidence type="ECO:0000313" key="1">
    <source>
        <dbReference type="EMBL" id="VXA83967.1"/>
    </source>
</evidence>
<reference evidence="1 2" key="1">
    <citation type="submission" date="2019-10" db="EMBL/GenBank/DDBJ databases">
        <authorList>
            <person name="Karimi E."/>
        </authorList>
    </citation>
    <scope>NUCLEOTIDE SEQUENCE [LARGE SCALE GENOMIC DNA]</scope>
    <source>
        <strain evidence="1">Aeromonas sp. 8C</strain>
    </source>
</reference>
<protein>
    <submittedName>
        <fullName evidence="1">Uncharacterized protein</fullName>
    </submittedName>
</protein>
<proteinExistence type="predicted"/>
<dbReference type="Proteomes" id="UP000439123">
    <property type="component" value="Unassembled WGS sequence"/>
</dbReference>
<evidence type="ECO:0000313" key="2">
    <source>
        <dbReference type="Proteomes" id="UP000439123"/>
    </source>
</evidence>
<gene>
    <name evidence="1" type="ORF">AERO8C_160120</name>
</gene>
<sequence length="254" mass="26464">MSGACRCLKKETSRPKTQARFERGGPAAEWGQEKSHFWLVDHQFAIFDRNGGARGLLHADHPLLTCEAIGHVITYGVDARILHGLAALLGGGVGIARLHIALHLITGITTRDSPGCGGHLLAAAAAKLVANHATQRRANHGAEDLVLILYRLAMGHGDVATLLSGSLDALGDRLAGDHLGKGGLGCKEGATGRRRECQGRGDANTDTCHHGSVHLVLLLHTHTGSSNLAPSCHNRLAGQGEGDGSATGAGKVKK</sequence>
<dbReference type="AlphaFoldDB" id="A0A653KXW6"/>
<dbReference type="EMBL" id="CABWLC010000008">
    <property type="protein sequence ID" value="VXA83967.1"/>
    <property type="molecule type" value="Genomic_DNA"/>
</dbReference>